<dbReference type="InterPro" id="IPR036192">
    <property type="entry name" value="Cell_div_ZapA-like_sf"/>
</dbReference>
<evidence type="ECO:0000313" key="2">
    <source>
        <dbReference type="Proteomes" id="UP000005561"/>
    </source>
</evidence>
<comment type="caution">
    <text evidence="1">The sequence shown here is derived from an EMBL/GenBank/DDBJ whole genome shotgun (WGS) entry which is preliminary data.</text>
</comment>
<dbReference type="EMBL" id="ACCL02000008">
    <property type="protein sequence ID" value="EET61039.1"/>
    <property type="molecule type" value="Genomic_DNA"/>
</dbReference>
<dbReference type="STRING" id="168384.SAMN05660368_00286"/>
<accession>C6LEQ6</accession>
<dbReference type="eggNOG" id="COG3027">
    <property type="taxonomic scope" value="Bacteria"/>
</dbReference>
<dbReference type="Pfam" id="PF05164">
    <property type="entry name" value="ZapA"/>
    <property type="match status" value="1"/>
</dbReference>
<dbReference type="SUPFAM" id="SSF102829">
    <property type="entry name" value="Cell division protein ZapA-like"/>
    <property type="match status" value="1"/>
</dbReference>
<proteinExistence type="predicted"/>
<dbReference type="Gene3D" id="6.10.250.790">
    <property type="match status" value="1"/>
</dbReference>
<dbReference type="OrthoDB" id="1826286at2"/>
<dbReference type="AlphaFoldDB" id="C6LEQ6"/>
<dbReference type="RefSeq" id="WP_006861899.1">
    <property type="nucleotide sequence ID" value="NZ_ACCL02000008.1"/>
</dbReference>
<protein>
    <recommendedName>
        <fullName evidence="3">Cell division protein ZapA</fullName>
    </recommendedName>
</protein>
<keyword evidence="2" id="KW-1185">Reference proteome</keyword>
<dbReference type="InterPro" id="IPR007838">
    <property type="entry name" value="Cell_div_ZapA-like"/>
</dbReference>
<dbReference type="InterPro" id="IPR053712">
    <property type="entry name" value="Bac_CellDiv_Activator"/>
</dbReference>
<reference evidence="1" key="1">
    <citation type="submission" date="2009-07" db="EMBL/GenBank/DDBJ databases">
        <authorList>
            <person name="Weinstock G."/>
            <person name="Sodergren E."/>
            <person name="Clifton S."/>
            <person name="Fulton L."/>
            <person name="Fulton B."/>
            <person name="Courtney L."/>
            <person name="Fronick C."/>
            <person name="Harrison M."/>
            <person name="Strong C."/>
            <person name="Farmer C."/>
            <person name="Delahaunty K."/>
            <person name="Markovic C."/>
            <person name="Hall O."/>
            <person name="Minx P."/>
            <person name="Tomlinson C."/>
            <person name="Mitreva M."/>
            <person name="Nelson J."/>
            <person name="Hou S."/>
            <person name="Wollam A."/>
            <person name="Pepin K.H."/>
            <person name="Johnson M."/>
            <person name="Bhonagiri V."/>
            <person name="Nash W.E."/>
            <person name="Warren W."/>
            <person name="Chinwalla A."/>
            <person name="Mardis E.R."/>
            <person name="Wilson R.K."/>
        </authorList>
    </citation>
    <scope>NUCLEOTIDE SEQUENCE [LARGE SCALE GENOMIC DNA]</scope>
    <source>
        <strain evidence="1">DSM 14469</strain>
    </source>
</reference>
<evidence type="ECO:0000313" key="1">
    <source>
        <dbReference type="EMBL" id="EET61039.1"/>
    </source>
</evidence>
<evidence type="ECO:0008006" key="3">
    <source>
        <dbReference type="Google" id="ProtNLM"/>
    </source>
</evidence>
<dbReference type="Proteomes" id="UP000005561">
    <property type="component" value="Unassembled WGS sequence"/>
</dbReference>
<organism evidence="1 2">
    <name type="scientific">Marvinbryantia formatexigens DSM 14469</name>
    <dbReference type="NCBI Taxonomy" id="478749"/>
    <lineage>
        <taxon>Bacteria</taxon>
        <taxon>Bacillati</taxon>
        <taxon>Bacillota</taxon>
        <taxon>Clostridia</taxon>
        <taxon>Lachnospirales</taxon>
        <taxon>Lachnospiraceae</taxon>
        <taxon>Marvinbryantia</taxon>
    </lineage>
</organism>
<gene>
    <name evidence="1" type="ORF">BRYFOR_07107</name>
</gene>
<name>C6LEQ6_9FIRM</name>
<sequence>MSKKNQIQVVIDGKILMISGYESEEYIQRVSYYINSKLAEFKKLDSYRRQSDDRKNILMQLNIADDYFKAKKQVEILEDHIAARDKEIFDLKHNLMDMQRKLDELKKQ</sequence>